<dbReference type="PANTHER" id="PTHR43300">
    <property type="entry name" value="ACETYLTRANSFERASE"/>
    <property type="match status" value="1"/>
</dbReference>
<dbReference type="GO" id="GO:0016746">
    <property type="term" value="F:acyltransferase activity"/>
    <property type="evidence" value="ECO:0007669"/>
    <property type="project" value="UniProtKB-KW"/>
</dbReference>
<dbReference type="Gene3D" id="2.160.10.10">
    <property type="entry name" value="Hexapeptide repeat proteins"/>
    <property type="match status" value="1"/>
</dbReference>
<keyword evidence="7" id="KW-1185">Reference proteome</keyword>
<protein>
    <submittedName>
        <fullName evidence="6">Acetyltransferase EpsM</fullName>
    </submittedName>
</protein>
<dbReference type="Pfam" id="PF00132">
    <property type="entry name" value="Hexapep"/>
    <property type="match status" value="1"/>
</dbReference>
<keyword evidence="4" id="KW-0012">Acyltransferase</keyword>
<evidence type="ECO:0000256" key="1">
    <source>
        <dbReference type="ARBA" id="ARBA00007274"/>
    </source>
</evidence>
<dbReference type="OrthoDB" id="9794407at2"/>
<dbReference type="PANTHER" id="PTHR43300:SF7">
    <property type="entry name" value="UDP-N-ACETYLBACILLOSAMINE N-ACETYLTRANSFERASE"/>
    <property type="match status" value="1"/>
</dbReference>
<evidence type="ECO:0000256" key="4">
    <source>
        <dbReference type="ARBA" id="ARBA00023315"/>
    </source>
</evidence>
<evidence type="ECO:0000256" key="3">
    <source>
        <dbReference type="ARBA" id="ARBA00022737"/>
    </source>
</evidence>
<keyword evidence="2 6" id="KW-0808">Transferase</keyword>
<dbReference type="PROSITE" id="PS00101">
    <property type="entry name" value="HEXAPEP_TRANSFERASES"/>
    <property type="match status" value="1"/>
</dbReference>
<comment type="similarity">
    <text evidence="1">Belongs to the transferase hexapeptide repeat family.</text>
</comment>
<dbReference type="EMBL" id="FRBL01000012">
    <property type="protein sequence ID" value="SHM85352.1"/>
    <property type="molecule type" value="Genomic_DNA"/>
</dbReference>
<evidence type="ECO:0000259" key="5">
    <source>
        <dbReference type="Pfam" id="PF17836"/>
    </source>
</evidence>
<evidence type="ECO:0000256" key="2">
    <source>
        <dbReference type="ARBA" id="ARBA00022679"/>
    </source>
</evidence>
<evidence type="ECO:0000313" key="6">
    <source>
        <dbReference type="EMBL" id="SHM85352.1"/>
    </source>
</evidence>
<dbReference type="InterPro" id="IPR050179">
    <property type="entry name" value="Trans_hexapeptide_repeat"/>
</dbReference>
<evidence type="ECO:0000313" key="7">
    <source>
        <dbReference type="Proteomes" id="UP000184420"/>
    </source>
</evidence>
<proteinExistence type="inferred from homology"/>
<dbReference type="RefSeq" id="WP_073087018.1">
    <property type="nucleotide sequence ID" value="NZ_FRBL01000012.1"/>
</dbReference>
<dbReference type="InterPro" id="IPR001451">
    <property type="entry name" value="Hexapep"/>
</dbReference>
<gene>
    <name evidence="6" type="ORF">SAMN05444266_11253</name>
</gene>
<dbReference type="InterPro" id="IPR018357">
    <property type="entry name" value="Hexapep_transf_CS"/>
</dbReference>
<accession>A0A1M7M3Z7</accession>
<sequence>MKKGVVIYGAGGHARVVSALVRDHNHEVRCFFDDQETTDTAVIPYREDAYPEAAMIIAIGNNTVRQRLADTVAHPFGTFVHADASVDASVSPGAGTVVLARAVVQANVQLGAHVIINAGAVVDHDAVIEDYAHIAPNAYIGGGAHIEKGVVIGAGAVVTRFARVKANTVVPPLTLVV</sequence>
<dbReference type="Pfam" id="PF17836">
    <property type="entry name" value="PglD_N"/>
    <property type="match status" value="1"/>
</dbReference>
<organism evidence="6 7">
    <name type="scientific">Chitinophaga jiangningensis</name>
    <dbReference type="NCBI Taxonomy" id="1419482"/>
    <lineage>
        <taxon>Bacteria</taxon>
        <taxon>Pseudomonadati</taxon>
        <taxon>Bacteroidota</taxon>
        <taxon>Chitinophagia</taxon>
        <taxon>Chitinophagales</taxon>
        <taxon>Chitinophagaceae</taxon>
        <taxon>Chitinophaga</taxon>
    </lineage>
</organism>
<keyword evidence="3" id="KW-0677">Repeat</keyword>
<dbReference type="InterPro" id="IPR011004">
    <property type="entry name" value="Trimer_LpxA-like_sf"/>
</dbReference>
<reference evidence="6 7" key="1">
    <citation type="submission" date="2016-11" db="EMBL/GenBank/DDBJ databases">
        <authorList>
            <person name="Jaros S."/>
            <person name="Januszkiewicz K."/>
            <person name="Wedrychowicz H."/>
        </authorList>
    </citation>
    <scope>NUCLEOTIDE SEQUENCE [LARGE SCALE GENOMIC DNA]</scope>
    <source>
        <strain evidence="6 7">DSM 27406</strain>
    </source>
</reference>
<feature type="domain" description="PglD N-terminal" evidence="5">
    <location>
        <begin position="5"/>
        <end position="71"/>
    </location>
</feature>
<name>A0A1M7M3Z7_9BACT</name>
<dbReference type="SUPFAM" id="SSF51161">
    <property type="entry name" value="Trimeric LpxA-like enzymes"/>
    <property type="match status" value="1"/>
</dbReference>
<dbReference type="AlphaFoldDB" id="A0A1M7M3Z7"/>
<dbReference type="STRING" id="1419482.SAMN05444266_11253"/>
<dbReference type="Proteomes" id="UP000184420">
    <property type="component" value="Unassembled WGS sequence"/>
</dbReference>
<dbReference type="InterPro" id="IPR041561">
    <property type="entry name" value="PglD_N"/>
</dbReference>
<dbReference type="Gene3D" id="3.40.50.20">
    <property type="match status" value="1"/>
</dbReference>